<accession>A0A381F3F3</accession>
<evidence type="ECO:0000313" key="2">
    <source>
        <dbReference type="EMBL" id="SUX41129.1"/>
    </source>
</evidence>
<dbReference type="Proteomes" id="UP000254161">
    <property type="component" value="Unassembled WGS sequence"/>
</dbReference>
<evidence type="ECO:0000313" key="1">
    <source>
        <dbReference type="EMBL" id="EAJ1622450.1"/>
    </source>
</evidence>
<dbReference type="AlphaFoldDB" id="A0A381F3F3"/>
<dbReference type="RefSeq" id="WP_115631397.1">
    <property type="nucleotide sequence ID" value="NZ_JANKIR010000029.1"/>
</dbReference>
<dbReference type="EMBL" id="UFUZ01000002">
    <property type="protein sequence ID" value="SUX41129.1"/>
    <property type="molecule type" value="Genomic_DNA"/>
</dbReference>
<dbReference type="EMBL" id="AABVLA010000032">
    <property type="protein sequence ID" value="EAJ1622450.1"/>
    <property type="molecule type" value="Genomic_DNA"/>
</dbReference>
<protein>
    <submittedName>
        <fullName evidence="2">Uncharacterized protein</fullName>
    </submittedName>
</protein>
<keyword evidence="4" id="KW-1185">Reference proteome</keyword>
<reference evidence="2 3" key="2">
    <citation type="submission" date="2018-06" db="EMBL/GenBank/DDBJ databases">
        <authorList>
            <consortium name="Pathogen Informatics"/>
            <person name="Doyle S."/>
        </authorList>
    </citation>
    <scope>NUCLEOTIDE SEQUENCE [LARGE SCALE GENOMIC DNA]</scope>
    <source>
        <strain evidence="2 3">NCTC12264</strain>
    </source>
</reference>
<gene>
    <name evidence="1" type="ORF">CT510_07320</name>
    <name evidence="2" type="ORF">NCTC12264_01947</name>
</gene>
<evidence type="ECO:0000313" key="3">
    <source>
        <dbReference type="Proteomes" id="UP000254161"/>
    </source>
</evidence>
<name>A0A381F3F3_CAMUP</name>
<sequence length="106" mass="12115">MIYLNTNKLTHRYALALRAGLSDSRKSHFLMQLNIFVLAETNGLYRGGADKELKKCIKAILCENLDKGYHQLLILFSALKAIISEFTSAFRLSFIELYEQITKEGK</sequence>
<proteinExistence type="predicted"/>
<evidence type="ECO:0000313" key="4">
    <source>
        <dbReference type="Proteomes" id="UP000535305"/>
    </source>
</evidence>
<dbReference type="Proteomes" id="UP000535305">
    <property type="component" value="Unassembled WGS sequence"/>
</dbReference>
<organism evidence="2 3">
    <name type="scientific">Campylobacter upsaliensis</name>
    <dbReference type="NCBI Taxonomy" id="28080"/>
    <lineage>
        <taxon>Bacteria</taxon>
        <taxon>Pseudomonadati</taxon>
        <taxon>Campylobacterota</taxon>
        <taxon>Epsilonproteobacteria</taxon>
        <taxon>Campylobacterales</taxon>
        <taxon>Campylobacteraceae</taxon>
        <taxon>Campylobacter</taxon>
    </lineage>
</organism>
<reference evidence="1 4" key="1">
    <citation type="submission" date="2018-06" db="EMBL/GenBank/DDBJ databases">
        <authorList>
            <consortium name="PulseNet: The National Subtyping Network for Foodborne Disease Surveillance"/>
            <person name="Tarr C.L."/>
            <person name="Trees E."/>
            <person name="Katz L.S."/>
            <person name="Carleton-Romer H.A."/>
            <person name="Stroika S."/>
            <person name="Kucerova Z."/>
            <person name="Roache K.F."/>
            <person name="Sabol A.L."/>
            <person name="Besser J."/>
            <person name="Gerner-Smidt P."/>
        </authorList>
    </citation>
    <scope>NUCLEOTIDE SEQUENCE [LARGE SCALE GENOMIC DNA]</scope>
    <source>
        <strain evidence="1 4">PNUSAC003104</strain>
    </source>
</reference>